<evidence type="ECO:0000259" key="2">
    <source>
        <dbReference type="SMART" id="SM00093"/>
    </source>
</evidence>
<sequence length="320" mass="36992">MDVFLKLLQKDGNIVYSPVSISLSIDMIISKKGYIHRPLSPYTNYNEDTISIASRIYGDCNSLNKDPCICMDCIGDMFVLVDFDKNHKDIIDDINKWVSERTNNHIDTIIDNIGDNTKLLIVNAAYFKSSWEDEFIKEYTSIEKFWYNSTEFILVPMMSNKDIYSYGYIKDSDIKIIEIPYKDRRFSMFILLPRCIKTLCNIITIDKLAMWTSTMNLYEVDIKIPRFKVESSYELKDIIGCINMEYYIREGTELNTPSGFRHKSVIEVNEDGTTASASTCCCVADSVSNKEFYAYSPFIFYIKDNTTSDFLFVGKIISPM</sequence>
<dbReference type="PANTHER" id="PTHR11461">
    <property type="entry name" value="SERINE PROTEASE INHIBITOR, SERPIN"/>
    <property type="match status" value="1"/>
</dbReference>
<organismHost>
    <name type="scientific">Sus scrofa</name>
    <name type="common">Pig</name>
    <dbReference type="NCBI Taxonomy" id="9823"/>
</organismHost>
<dbReference type="InterPro" id="IPR042185">
    <property type="entry name" value="Serpin_sf_2"/>
</dbReference>
<comment type="similarity">
    <text evidence="1">Belongs to the serpin family.</text>
</comment>
<dbReference type="MEROPS" id="I04.077"/>
<proteinExistence type="inferred from homology"/>
<dbReference type="InterPro" id="IPR042178">
    <property type="entry name" value="Serpin_sf_1"/>
</dbReference>
<dbReference type="SUPFAM" id="SSF56574">
    <property type="entry name" value="Serpins"/>
    <property type="match status" value="1"/>
</dbReference>
<dbReference type="EMBL" id="AF410153">
    <property type="protein sequence ID" value="AAL69884.1"/>
    <property type="molecule type" value="Genomic_DNA"/>
</dbReference>
<evidence type="ECO:0000256" key="1">
    <source>
        <dbReference type="RuleBase" id="RU000411"/>
    </source>
</evidence>
<evidence type="ECO:0000313" key="4">
    <source>
        <dbReference type="Proteomes" id="UP000000871"/>
    </source>
</evidence>
<dbReference type="Gene3D" id="3.30.497.10">
    <property type="entry name" value="Antithrombin, subunit I, domain 2"/>
    <property type="match status" value="1"/>
</dbReference>
<dbReference type="SMART" id="SM00093">
    <property type="entry name" value="SERPIN"/>
    <property type="match status" value="1"/>
</dbReference>
<organism evidence="3 4">
    <name type="scientific">Swinepox virus (strain Swine/Nebraska/17077-99/1999)</name>
    <name type="common">SWPV</name>
    <dbReference type="NCBI Taxonomy" id="300880"/>
    <lineage>
        <taxon>Viruses</taxon>
        <taxon>Varidnaviria</taxon>
        <taxon>Bamfordvirae</taxon>
        <taxon>Nucleocytoviricota</taxon>
        <taxon>Pokkesviricetes</taxon>
        <taxon>Chitovirales</taxon>
        <taxon>Poxviridae</taxon>
        <taxon>Chordopoxvirinae</taxon>
        <taxon>Suipoxvirus</taxon>
        <taxon>Suipoxvirus swinepox</taxon>
        <taxon>Swinepox virus</taxon>
    </lineage>
</organism>
<name>Q8V3F1_SWPV1</name>
<dbReference type="GeneID" id="932451"/>
<dbReference type="GO" id="GO:0004867">
    <property type="term" value="F:serine-type endopeptidase inhibitor activity"/>
    <property type="evidence" value="ECO:0007669"/>
    <property type="project" value="InterPro"/>
</dbReference>
<dbReference type="CDD" id="cd00172">
    <property type="entry name" value="serpin"/>
    <property type="match status" value="1"/>
</dbReference>
<dbReference type="Gene3D" id="2.30.39.10">
    <property type="entry name" value="Alpha-1-antitrypsin, domain 1"/>
    <property type="match status" value="1"/>
</dbReference>
<dbReference type="Pfam" id="PF00079">
    <property type="entry name" value="Serpin"/>
    <property type="match status" value="1"/>
</dbReference>
<dbReference type="RefSeq" id="NP_570305.1">
    <property type="nucleotide sequence ID" value="NC_003389.1"/>
</dbReference>
<dbReference type="PANTHER" id="PTHR11461:SF211">
    <property type="entry name" value="GH10112P-RELATED"/>
    <property type="match status" value="1"/>
</dbReference>
<evidence type="ECO:0000313" key="3">
    <source>
        <dbReference type="EMBL" id="AAL69884.1"/>
    </source>
</evidence>
<gene>
    <name evidence="3" type="primary">SPV145</name>
</gene>
<dbReference type="GO" id="GO:0005615">
    <property type="term" value="C:extracellular space"/>
    <property type="evidence" value="ECO:0007669"/>
    <property type="project" value="InterPro"/>
</dbReference>
<keyword evidence="4" id="KW-1185">Reference proteome</keyword>
<reference evidence="3 4" key="1">
    <citation type="journal article" date="2002" name="J. Virol.">
        <title>The genome of swinepox virus.</title>
        <authorList>
            <person name="Afonso C.L."/>
            <person name="Tulman E.R."/>
            <person name="Lu Z."/>
            <person name="Zsak L."/>
            <person name="Osorio F.A."/>
            <person name="Balinsky C."/>
            <person name="Kutish G.F."/>
            <person name="Rock D.L."/>
        </authorList>
    </citation>
    <scope>NUCLEOTIDE SEQUENCE [LARGE SCALE GENOMIC DNA]</scope>
    <source>
        <strain evidence="4">Swine/Nebraska/17077-99/1999</strain>
    </source>
</reference>
<dbReference type="KEGG" id="vg:932451"/>
<dbReference type="Proteomes" id="UP000000871">
    <property type="component" value="Segment"/>
</dbReference>
<dbReference type="InterPro" id="IPR000215">
    <property type="entry name" value="Serpin_fam"/>
</dbReference>
<dbReference type="InterPro" id="IPR023796">
    <property type="entry name" value="Serpin_dom"/>
</dbReference>
<protein>
    <submittedName>
        <fullName evidence="3">SPV145 putative serpin</fullName>
    </submittedName>
</protein>
<feature type="domain" description="Serpin" evidence="2">
    <location>
        <begin position="1"/>
        <end position="319"/>
    </location>
</feature>
<accession>Q8V3F1</accession>
<dbReference type="InterPro" id="IPR036186">
    <property type="entry name" value="Serpin_sf"/>
</dbReference>